<evidence type="ECO:0000313" key="1">
    <source>
        <dbReference type="EMBL" id="VYT08542.1"/>
    </source>
</evidence>
<organism evidence="1">
    <name type="scientific">Bifidobacterium longum</name>
    <dbReference type="NCBI Taxonomy" id="216816"/>
    <lineage>
        <taxon>Bacteria</taxon>
        <taxon>Bacillati</taxon>
        <taxon>Actinomycetota</taxon>
        <taxon>Actinomycetes</taxon>
        <taxon>Bifidobacteriales</taxon>
        <taxon>Bifidobacteriaceae</taxon>
        <taxon>Bifidobacterium</taxon>
    </lineage>
</organism>
<protein>
    <submittedName>
        <fullName evidence="1">Uncharacterized protein</fullName>
    </submittedName>
</protein>
<accession>A0A6N2TV40</accession>
<name>A0A6N2TV40_BIFLN</name>
<reference evidence="1" key="1">
    <citation type="submission" date="2019-11" db="EMBL/GenBank/DDBJ databases">
        <authorList>
            <person name="Feng L."/>
        </authorList>
    </citation>
    <scope>NUCLEOTIDE SEQUENCE</scope>
    <source>
        <strain evidence="1">BlongumLFYP82</strain>
    </source>
</reference>
<dbReference type="EMBL" id="CACRSV010000029">
    <property type="protein sequence ID" value="VYT08542.1"/>
    <property type="molecule type" value="Genomic_DNA"/>
</dbReference>
<gene>
    <name evidence="1" type="ORF">BLLFYP82_01610</name>
</gene>
<sequence length="243" mass="27100">MLICSGQVEALYIRRSGRTCLHTHIVIYRSRTNNNGIRIYTKRCTTSSCFCVNWIQRSRKVRCLRQSQTSSLEWEGRNSTVSVCSYNWSGCYNLTCRSIGPFNLVLHTACELVWQTGSFSFCNISRNTRIEDTLTVGYAEVHVIWIHSQNDTVGLIPVEVVLPGCQQSVVLTEAHVAVGHPWRTESNTRLHVGGYKQPIAVNMLGNISAKHSGISCGGGPAVNARRLRDLVVRVVHLVDVGLN</sequence>
<proteinExistence type="predicted"/>
<dbReference type="AlphaFoldDB" id="A0A6N2TV40"/>